<evidence type="ECO:0000256" key="4">
    <source>
        <dbReference type="ARBA" id="ARBA00022692"/>
    </source>
</evidence>
<proteinExistence type="predicted"/>
<evidence type="ECO:0000256" key="1">
    <source>
        <dbReference type="ARBA" id="ARBA00004141"/>
    </source>
</evidence>
<dbReference type="Pfam" id="PF01694">
    <property type="entry name" value="Rhomboid"/>
    <property type="match status" value="1"/>
</dbReference>
<keyword evidence="5 7" id="KW-1133">Transmembrane helix</keyword>
<dbReference type="GO" id="GO:0004252">
    <property type="term" value="F:serine-type endopeptidase activity"/>
    <property type="evidence" value="ECO:0007669"/>
    <property type="project" value="InterPro"/>
</dbReference>
<feature type="transmembrane region" description="Helical" evidence="7">
    <location>
        <begin position="75"/>
        <end position="94"/>
    </location>
</feature>
<evidence type="ECO:0000313" key="9">
    <source>
        <dbReference type="EMBL" id="ADY72842.1"/>
    </source>
</evidence>
<dbReference type="EMBL" id="CP002543">
    <property type="protein sequence ID" value="ADY72842.1"/>
    <property type="molecule type" value="Genomic_DNA"/>
</dbReference>
<feature type="transmembrane region" description="Helical" evidence="7">
    <location>
        <begin position="106"/>
        <end position="124"/>
    </location>
</feature>
<dbReference type="Gene3D" id="1.20.1540.10">
    <property type="entry name" value="Rhomboid-like"/>
    <property type="match status" value="1"/>
</dbReference>
<dbReference type="InParanoid" id="F0S1B1"/>
<gene>
    <name evidence="9" type="ordered locus">Dester_0185</name>
</gene>
<feature type="transmembrane region" description="Helical" evidence="7">
    <location>
        <begin position="156"/>
        <end position="182"/>
    </location>
</feature>
<dbReference type="PANTHER" id="PTHR43066:SF26">
    <property type="entry name" value="RHOMBOID PROTEASE GLPG"/>
    <property type="match status" value="1"/>
</dbReference>
<dbReference type="AlphaFoldDB" id="F0S1B1"/>
<keyword evidence="6 7" id="KW-0472">Membrane</keyword>
<evidence type="ECO:0000256" key="3">
    <source>
        <dbReference type="ARBA" id="ARBA00022519"/>
    </source>
</evidence>
<evidence type="ECO:0000256" key="5">
    <source>
        <dbReference type="ARBA" id="ARBA00022989"/>
    </source>
</evidence>
<comment type="subcellular location">
    <subcellularLocation>
        <location evidence="1">Membrane</location>
        <topology evidence="1">Multi-pass membrane protein</topology>
    </subcellularLocation>
</comment>
<feature type="transmembrane region" description="Helical" evidence="7">
    <location>
        <begin position="130"/>
        <end position="149"/>
    </location>
</feature>
<name>F0S1B1_DESTD</name>
<dbReference type="InterPro" id="IPR022764">
    <property type="entry name" value="Peptidase_S54_rhomboid_dom"/>
</dbReference>
<reference evidence="9 10" key="1">
    <citation type="journal article" date="2011" name="Stand. Genomic Sci.">
        <title>Complete genome sequence of the thermophilic sulfur-reducer Desulfurobacterium thermolithotrophum type strain (BSA(T)) from a deep-sea hydrothermal vent.</title>
        <authorList>
            <person name="Goker M."/>
            <person name="Daligault H."/>
            <person name="Mwirichia R."/>
            <person name="Lapidus A."/>
            <person name="Lucas S."/>
            <person name="Deshpande S."/>
            <person name="Pagani I."/>
            <person name="Tapia R."/>
            <person name="Cheng J.F."/>
            <person name="Goodwin L."/>
            <person name="Pitluck S."/>
            <person name="Liolios K."/>
            <person name="Ivanova N."/>
            <person name="Mavromatis K."/>
            <person name="Mikhailova N."/>
            <person name="Pati A."/>
            <person name="Chen A."/>
            <person name="Palaniappan K."/>
            <person name="Han C."/>
            <person name="Land M."/>
            <person name="Hauser L."/>
            <person name="Pan C."/>
            <person name="Brambilla E.M."/>
            <person name="Rohde M."/>
            <person name="Spring S."/>
            <person name="Sikorski J."/>
            <person name="Wirth R."/>
            <person name="Detter J.C."/>
            <person name="Woyke T."/>
            <person name="Bristow J."/>
            <person name="Eisen J.A."/>
            <person name="Markowitz V."/>
            <person name="Hugenholtz P."/>
            <person name="Kyrpides N.C."/>
            <person name="Klenk H.P."/>
        </authorList>
    </citation>
    <scope>NUCLEOTIDE SEQUENCE [LARGE SCALE GENOMIC DNA]</scope>
    <source>
        <strain evidence="10">DSM 11699 / BSA</strain>
    </source>
</reference>
<dbReference type="InterPro" id="IPR035952">
    <property type="entry name" value="Rhomboid-like_sf"/>
</dbReference>
<dbReference type="SUPFAM" id="SSF144091">
    <property type="entry name" value="Rhomboid-like"/>
    <property type="match status" value="1"/>
</dbReference>
<organism evidence="9 10">
    <name type="scientific">Desulfurobacterium thermolithotrophum (strain DSM 11699 / BSA)</name>
    <dbReference type="NCBI Taxonomy" id="868864"/>
    <lineage>
        <taxon>Bacteria</taxon>
        <taxon>Pseudomonadati</taxon>
        <taxon>Aquificota</taxon>
        <taxon>Aquificia</taxon>
        <taxon>Desulfurobacteriales</taxon>
        <taxon>Desulfurobacteriaceae</taxon>
        <taxon>Desulfurobacterium</taxon>
    </lineage>
</organism>
<dbReference type="OrthoDB" id="9813074at2"/>
<dbReference type="GO" id="GO:0016020">
    <property type="term" value="C:membrane"/>
    <property type="evidence" value="ECO:0007669"/>
    <property type="project" value="UniProtKB-SubCell"/>
</dbReference>
<reference evidence="10" key="2">
    <citation type="submission" date="2011-02" db="EMBL/GenBank/DDBJ databases">
        <title>The complete genome of Desulfurobacterium thermolithotrophum DSM 11699.</title>
        <authorList>
            <consortium name="US DOE Joint Genome Institute (JGI-PGF)"/>
            <person name="Lucas S."/>
            <person name="Copeland A."/>
            <person name="Lapidus A."/>
            <person name="Bruce D."/>
            <person name="Goodwin L."/>
            <person name="Pitluck S."/>
            <person name="Kyrpides N."/>
            <person name="Mavromatis K."/>
            <person name="Pagani I."/>
            <person name="Ivanova N."/>
            <person name="Mikhailova N."/>
            <person name="Daligault H."/>
            <person name="Detter J.C."/>
            <person name="Tapia R."/>
            <person name="Han C."/>
            <person name="Land M."/>
            <person name="Hauser L."/>
            <person name="Markowitz V."/>
            <person name="Cheng J.-F."/>
            <person name="Hugenholtz P."/>
            <person name="Woyke T."/>
            <person name="Wu D."/>
            <person name="Spring S."/>
            <person name="Brambilla E."/>
            <person name="Klenk H.-P."/>
            <person name="Eisen J.A."/>
        </authorList>
    </citation>
    <scope>NUCLEOTIDE SEQUENCE [LARGE SCALE GENOMIC DNA]</scope>
    <source>
        <strain evidence="10">DSM 11699 / BSA</strain>
    </source>
</reference>
<keyword evidence="3" id="KW-0997">Cell inner membrane</keyword>
<keyword evidence="2" id="KW-1003">Cell membrane</keyword>
<protein>
    <submittedName>
        <fullName evidence="9">Rhomboid family protein</fullName>
    </submittedName>
</protein>
<dbReference type="RefSeq" id="WP_013637802.1">
    <property type="nucleotide sequence ID" value="NC_015185.1"/>
</dbReference>
<feature type="domain" description="Peptidase S54 rhomboid" evidence="8">
    <location>
        <begin position="69"/>
        <end position="219"/>
    </location>
</feature>
<feature type="transmembrane region" description="Helical" evidence="7">
    <location>
        <begin position="194"/>
        <end position="218"/>
    </location>
</feature>
<dbReference type="FunFam" id="1.20.1540.10:FF:000027">
    <property type="entry name" value="Rhomboid family intramembrane serine protease"/>
    <property type="match status" value="1"/>
</dbReference>
<evidence type="ECO:0000313" key="10">
    <source>
        <dbReference type="Proteomes" id="UP000007102"/>
    </source>
</evidence>
<dbReference type="eggNOG" id="COG0705">
    <property type="taxonomic scope" value="Bacteria"/>
</dbReference>
<evidence type="ECO:0000256" key="7">
    <source>
        <dbReference type="SAM" id="Phobius"/>
    </source>
</evidence>
<keyword evidence="4 7" id="KW-0812">Transmembrane</keyword>
<evidence type="ECO:0000256" key="6">
    <source>
        <dbReference type="ARBA" id="ARBA00023136"/>
    </source>
</evidence>
<dbReference type="MEROPS" id="S54.027"/>
<evidence type="ECO:0000256" key="2">
    <source>
        <dbReference type="ARBA" id="ARBA00022475"/>
    </source>
</evidence>
<dbReference type="Proteomes" id="UP000007102">
    <property type="component" value="Chromosome"/>
</dbReference>
<dbReference type="PANTHER" id="PTHR43066">
    <property type="entry name" value="RHOMBOID-RELATED PROTEIN"/>
    <property type="match status" value="1"/>
</dbReference>
<dbReference type="KEGG" id="dte:Dester_0185"/>
<keyword evidence="10" id="KW-1185">Reference proteome</keyword>
<evidence type="ECO:0000259" key="8">
    <source>
        <dbReference type="Pfam" id="PF01694"/>
    </source>
</evidence>
<dbReference type="HOGENOM" id="CLU_055068_5_1_0"/>
<dbReference type="STRING" id="868864.Dester_0185"/>
<sequence length="235" mass="26216">MIPIKDINPSSSTPIVTVSIIIICVLVFIYELFLGPYNEIFIRMFGVVPYEITHGVDVPPPNPLTPYGNLISYQYLHGGFLHIIGNMLFLWVFGDNVEDYFGRLKYFLFYTLCGIIAALIQVSVYPEATIPLIGASGSISGVLGAYMLLFPRAKIVTLIFIFIFISIVVIPAAIWIAIWFFIQFTSALISMDSLSMGGVAWFAHVGGFLAGIILTILFGPRKGRKREREIFGLKY</sequence>
<feature type="transmembrane region" description="Helical" evidence="7">
    <location>
        <begin position="12"/>
        <end position="33"/>
    </location>
</feature>
<accession>F0S1B1</accession>